<evidence type="ECO:0000313" key="3">
    <source>
        <dbReference type="Proteomes" id="UP000187465"/>
    </source>
</evidence>
<feature type="transmembrane region" description="Helical" evidence="1">
    <location>
        <begin position="70"/>
        <end position="88"/>
    </location>
</feature>
<protein>
    <submittedName>
        <fullName evidence="2">Uncharacterized protein</fullName>
    </submittedName>
</protein>
<sequence>MLWFISTILFTLAAFGLELWEGNKISTTEYFGFQNIGFAFIFLMFLFSVLLYPVILLPLSWVIRKIVNPLISRIMIFLLSGIAGYGFFYEVYDERFIREYHLNSSTAIVFFGIAGFIYVLVDYYFESQAIKAEQNPC</sequence>
<comment type="caution">
    <text evidence="2">The sequence shown here is derived from an EMBL/GenBank/DDBJ whole genome shotgun (WGS) entry which is preliminary data.</text>
</comment>
<dbReference type="AlphaFoldDB" id="A0A1R0X6J9"/>
<proteinExistence type="predicted"/>
<dbReference type="Proteomes" id="UP000187465">
    <property type="component" value="Unassembled WGS sequence"/>
</dbReference>
<keyword evidence="1" id="KW-0472">Membrane</keyword>
<evidence type="ECO:0000256" key="1">
    <source>
        <dbReference type="SAM" id="Phobius"/>
    </source>
</evidence>
<evidence type="ECO:0000313" key="2">
    <source>
        <dbReference type="EMBL" id="OMD30155.1"/>
    </source>
</evidence>
<accession>A0A1R0X6J9</accession>
<keyword evidence="1" id="KW-1133">Transmembrane helix</keyword>
<name>A0A1R0X6J9_9BACL</name>
<keyword evidence="1" id="KW-0812">Transmembrane</keyword>
<organism evidence="2 3">
    <name type="scientific">Paenibacillus odorifer</name>
    <dbReference type="NCBI Taxonomy" id="189426"/>
    <lineage>
        <taxon>Bacteria</taxon>
        <taxon>Bacillati</taxon>
        <taxon>Bacillota</taxon>
        <taxon>Bacilli</taxon>
        <taxon>Bacillales</taxon>
        <taxon>Paenibacillaceae</taxon>
        <taxon>Paenibacillus</taxon>
    </lineage>
</organism>
<dbReference type="EMBL" id="MKQP01000027">
    <property type="protein sequence ID" value="OMD30155.1"/>
    <property type="molecule type" value="Genomic_DNA"/>
</dbReference>
<feature type="transmembrane region" description="Helical" evidence="1">
    <location>
        <begin position="40"/>
        <end position="63"/>
    </location>
</feature>
<reference evidence="2 3" key="1">
    <citation type="submission" date="2016-10" db="EMBL/GenBank/DDBJ databases">
        <title>Paenibacillus species isolates.</title>
        <authorList>
            <person name="Beno S.M."/>
        </authorList>
    </citation>
    <scope>NUCLEOTIDE SEQUENCE [LARGE SCALE GENOMIC DNA]</scope>
    <source>
        <strain evidence="2 3">FSL H7-0604</strain>
    </source>
</reference>
<feature type="transmembrane region" description="Helical" evidence="1">
    <location>
        <begin position="100"/>
        <end position="121"/>
    </location>
</feature>
<gene>
    <name evidence="2" type="ORF">BJP51_21210</name>
</gene>